<evidence type="ECO:0000313" key="2">
    <source>
        <dbReference type="Proteomes" id="UP001064048"/>
    </source>
</evidence>
<protein>
    <submittedName>
        <fullName evidence="1">Uncharacterized protein</fullName>
    </submittedName>
</protein>
<keyword evidence="2" id="KW-1185">Reference proteome</keyword>
<dbReference type="Proteomes" id="UP001064048">
    <property type="component" value="Chromosome 5"/>
</dbReference>
<comment type="caution">
    <text evidence="1">The sequence shown here is derived from an EMBL/GenBank/DDBJ whole genome shotgun (WGS) entry which is preliminary data.</text>
</comment>
<organism evidence="1 2">
    <name type="scientific">Choristoneura fumiferana</name>
    <name type="common">Spruce budworm moth</name>
    <name type="synonym">Archips fumiferana</name>
    <dbReference type="NCBI Taxonomy" id="7141"/>
    <lineage>
        <taxon>Eukaryota</taxon>
        <taxon>Metazoa</taxon>
        <taxon>Ecdysozoa</taxon>
        <taxon>Arthropoda</taxon>
        <taxon>Hexapoda</taxon>
        <taxon>Insecta</taxon>
        <taxon>Pterygota</taxon>
        <taxon>Neoptera</taxon>
        <taxon>Endopterygota</taxon>
        <taxon>Lepidoptera</taxon>
        <taxon>Glossata</taxon>
        <taxon>Ditrysia</taxon>
        <taxon>Tortricoidea</taxon>
        <taxon>Tortricidae</taxon>
        <taxon>Tortricinae</taxon>
        <taxon>Choristoneura</taxon>
    </lineage>
</organism>
<sequence>MADPKVILWLTESKISSSDDSDTDSWSDVCSVKAYDDDSSETEDQDNDTDTLFFPLMQYLIRLRRRRVDDYLHIVDSWTDAEFKNRLRLSRKTAYRLIDILDNSAGEFEDTEEVYEAVGEVLQGISEKSEDDIRDICEQLLHMLQPGSTKNSNGPRKVLDAPIHLASMTTQQDAPEDLKSIWLQTRDDNLKVDARKLEKAEAKLQQKQQKQKEGKAPVSAPVLQTATASQVTSKKDSKLEAKGTNRTQDIRIENFDIAYGDRVLLQGADLILAFGRRYGLVGRNGLGKTTVLRMISAKQLKIPSHISILHVEQEVVGDDTIALQSVLECDTVREKLLKREKDITAAINNGSTDTALSAELTEIYAQLEAIEADKAPARASIILSGLGFTPEMQAKATKTFSGGWRMRLALARALFSKPDLLLLDEPTNMLDIKAIIWLENYLQNWPTTLLVVSHDRNFLDTVPTDILHLHSQRIDPYRGNYEQFHKTKTEKHKNQQREWEAQQQHRAHTQEFIDRFRYNANRASSVQSKIKMLDKLPELRPVEKEIEVVLRFPETEPLSPPILQLNEVGFYYSKDKVIFTNVNLGATLESRICIVGDNGAGKTTLLKIIMGILSPTSGDRNVHRGLKFGYFSQHHVDQLEMNVNSVELLQKSYPGKTIEEYRRQLGSFGVSGDLALQTIASLSGGQKSRVAFAIMCMGNPNFLVLDEPTNHLDIETIEALGKGINKYTGGVILVSHDERLIRMVCKELWICGNGSVSSIEGGFDEYRKIVEKELEAQNK</sequence>
<reference evidence="1 2" key="1">
    <citation type="journal article" date="2022" name="Genome Biol. Evol.">
        <title>The Spruce Budworm Genome: Reconstructing the Evolutionary History of Antifreeze Proteins.</title>
        <authorList>
            <person name="Beliveau C."/>
            <person name="Gagne P."/>
            <person name="Picq S."/>
            <person name="Vernygora O."/>
            <person name="Keeling C.I."/>
            <person name="Pinkney K."/>
            <person name="Doucet D."/>
            <person name="Wen F."/>
            <person name="Johnston J.S."/>
            <person name="Maaroufi H."/>
            <person name="Boyle B."/>
            <person name="Laroche J."/>
            <person name="Dewar K."/>
            <person name="Juretic N."/>
            <person name="Blackburn G."/>
            <person name="Nisole A."/>
            <person name="Brunet B."/>
            <person name="Brandao M."/>
            <person name="Lumley L."/>
            <person name="Duan J."/>
            <person name="Quan G."/>
            <person name="Lucarotti C.J."/>
            <person name="Roe A.D."/>
            <person name="Sperling F.A.H."/>
            <person name="Levesque R.C."/>
            <person name="Cusson M."/>
        </authorList>
    </citation>
    <scope>NUCLEOTIDE SEQUENCE [LARGE SCALE GENOMIC DNA]</scope>
    <source>
        <strain evidence="1">Glfc:IPQL:Cfum</strain>
    </source>
</reference>
<accession>A0ACC0KFA1</accession>
<gene>
    <name evidence="1" type="ORF">MSG28_003563</name>
</gene>
<evidence type="ECO:0000313" key="1">
    <source>
        <dbReference type="EMBL" id="KAI8435206.1"/>
    </source>
</evidence>
<dbReference type="EMBL" id="CM046105">
    <property type="protein sequence ID" value="KAI8435206.1"/>
    <property type="molecule type" value="Genomic_DNA"/>
</dbReference>
<name>A0ACC0KFA1_CHOFU</name>
<proteinExistence type="predicted"/>